<evidence type="ECO:0000313" key="2">
    <source>
        <dbReference type="EMBL" id="EON79258.1"/>
    </source>
</evidence>
<dbReference type="Gene3D" id="3.60.21.70">
    <property type="entry name" value="PhoD-like phosphatase"/>
    <property type="match status" value="1"/>
</dbReference>
<reference evidence="2 3" key="1">
    <citation type="submission" date="2013-02" db="EMBL/GenBank/DDBJ databases">
        <title>A novel strain isolated from Lonar lake, Maharashtra, India.</title>
        <authorList>
            <person name="Singh A."/>
        </authorList>
    </citation>
    <scope>NUCLEOTIDE SEQUENCE [LARGE SCALE GENOMIC DNA]</scope>
    <source>
        <strain evidence="2 3">AK24</strain>
    </source>
</reference>
<evidence type="ECO:0000259" key="1">
    <source>
        <dbReference type="Pfam" id="PF09423"/>
    </source>
</evidence>
<dbReference type="InterPro" id="IPR052900">
    <property type="entry name" value="Phospholipid_Metab_Enz"/>
</dbReference>
<dbReference type="PATRIC" id="fig|1288963.3.peg.262"/>
<dbReference type="EMBL" id="AQHR01000010">
    <property type="protein sequence ID" value="EON79258.1"/>
    <property type="molecule type" value="Genomic_DNA"/>
</dbReference>
<dbReference type="InterPro" id="IPR018946">
    <property type="entry name" value="PhoD-like_MPP"/>
</dbReference>
<dbReference type="PANTHER" id="PTHR43606">
    <property type="entry name" value="PHOSPHATASE, PUTATIVE (AFU_ORTHOLOGUE AFUA_6G08710)-RELATED"/>
    <property type="match status" value="1"/>
</dbReference>
<sequence>MGKDYSILHKGIDEIKDHKQMQRRKAVKVLALGGIGTSLLPGSTFGSSRAPKPLDSTFQSDWHQWPNLDWIGPEYWGNRLQDWKIVEGKATCVVSGNNRTLYHLGLHLSDRFQTFQSKLVFSLINVDDEEGYAGFRLGAKGPFDDYRSAVVFGGGLDCGLRGDGRLFIGDRISESRISDLTKPVHASLQAVPVQGAFSLKLEAFDPSTQKVLSTVEFSGVDPKQLVGQVGLVCHAGGENVTKIQPSAEFASWEMSGEKLDHYVDRQFGPICFSYYTLHKKELRLTAQMAPVENFVNHEIHLEIRRNGVWEAIAQGKINRLGRVVRFTLRDWDNASEVSYRVRLDLPFSQGVRHYFYEGKIAAEPLGQAEVKMAVFSCNADHGFPDQEVSDNVGKHRPDIAVFLGDQFYESTGGFGIETAPLERASLDYLRKWYMFGWSYRDIFRNIPCVFIPDDHDVYHGNVWGEGGKRAPIELGWNYDSQDQGGYKMPPEWVNMVQLTQTGHLPPPYDPSPLIQGIGSYFTDWVYGGISMAILEDRKFKSAPKNVLPEEAKVVNGFIQNRKFDIKAHYDIDANLLGDRQMEFLEKWSEDWDDQVEMKVALSQTNFCTVATLPEGSIIDSIVPTLPIPKPGEYVQGDAPTSDMDSNGWPQKGRDNALRILRKAFALHIAGDQHLATVVRYGVDEFGDAGYAFAGPALNNLFPRRWWPPVPEDHQPLEGKPKYTGNFFDGFGNRMTVHAVANPRQTGRLPARIYDRSTGYGMVVFNKKERTMRIECWPRYVDPLSNPGGQYDGWPITITQADNYSKKALGYLPELDFKEIENPVVTIVHEASGETEYSLRINGSRFRPKVFREGTYRVLVKGSESGEVKTLAGLSMDTLGIASIQVQVGTSPSV</sequence>
<protein>
    <recommendedName>
        <fullName evidence="1">PhoD-like phosphatase metallophosphatase domain-containing protein</fullName>
    </recommendedName>
</protein>
<dbReference type="STRING" id="1232681.ADIS_0263"/>
<proteinExistence type="predicted"/>
<feature type="domain" description="PhoD-like phosphatase metallophosphatase" evidence="1">
    <location>
        <begin position="372"/>
        <end position="685"/>
    </location>
</feature>
<accession>R7ZYY2</accession>
<organism evidence="2 3">
    <name type="scientific">Lunatimonas lonarensis</name>
    <dbReference type="NCBI Taxonomy" id="1232681"/>
    <lineage>
        <taxon>Bacteria</taxon>
        <taxon>Pseudomonadati</taxon>
        <taxon>Bacteroidota</taxon>
        <taxon>Cytophagia</taxon>
        <taxon>Cytophagales</taxon>
        <taxon>Cyclobacteriaceae</taxon>
    </lineage>
</organism>
<dbReference type="InterPro" id="IPR029052">
    <property type="entry name" value="Metallo-depent_PP-like"/>
</dbReference>
<dbReference type="PANTHER" id="PTHR43606:SF2">
    <property type="entry name" value="ALKALINE PHOSPHATASE FAMILY PROTEIN (AFU_ORTHOLOGUE AFUA_5G03860)"/>
    <property type="match status" value="1"/>
</dbReference>
<dbReference type="SUPFAM" id="SSF56300">
    <property type="entry name" value="Metallo-dependent phosphatases"/>
    <property type="match status" value="1"/>
</dbReference>
<dbReference type="Proteomes" id="UP000013909">
    <property type="component" value="Unassembled WGS sequence"/>
</dbReference>
<dbReference type="AlphaFoldDB" id="R7ZYY2"/>
<dbReference type="Pfam" id="PF09423">
    <property type="entry name" value="PhoD"/>
    <property type="match status" value="1"/>
</dbReference>
<name>R7ZYY2_9BACT</name>
<evidence type="ECO:0000313" key="3">
    <source>
        <dbReference type="Proteomes" id="UP000013909"/>
    </source>
</evidence>
<keyword evidence="3" id="KW-1185">Reference proteome</keyword>
<comment type="caution">
    <text evidence="2">The sequence shown here is derived from an EMBL/GenBank/DDBJ whole genome shotgun (WGS) entry which is preliminary data.</text>
</comment>
<gene>
    <name evidence="2" type="ORF">ADIS_0263</name>
</gene>
<dbReference type="InterPro" id="IPR038607">
    <property type="entry name" value="PhoD-like_sf"/>
</dbReference>